<feature type="compositionally biased region" description="Basic and acidic residues" evidence="1">
    <location>
        <begin position="284"/>
        <end position="303"/>
    </location>
</feature>
<dbReference type="Proteomes" id="UP000094527">
    <property type="component" value="Unassembled WGS sequence"/>
</dbReference>
<name>A0A1D2M0K0_ORCCI</name>
<dbReference type="AlphaFoldDB" id="A0A1D2M0K0"/>
<feature type="compositionally biased region" description="Basic and acidic residues" evidence="1">
    <location>
        <begin position="22"/>
        <end position="43"/>
    </location>
</feature>
<feature type="compositionally biased region" description="Basic residues" evidence="1">
    <location>
        <begin position="75"/>
        <end position="88"/>
    </location>
</feature>
<feature type="region of interest" description="Disordered" evidence="1">
    <location>
        <begin position="276"/>
        <end position="313"/>
    </location>
</feature>
<organism evidence="2 3">
    <name type="scientific">Orchesella cincta</name>
    <name type="common">Springtail</name>
    <name type="synonym">Podura cincta</name>
    <dbReference type="NCBI Taxonomy" id="48709"/>
    <lineage>
        <taxon>Eukaryota</taxon>
        <taxon>Metazoa</taxon>
        <taxon>Ecdysozoa</taxon>
        <taxon>Arthropoda</taxon>
        <taxon>Hexapoda</taxon>
        <taxon>Collembola</taxon>
        <taxon>Entomobryomorpha</taxon>
        <taxon>Entomobryoidea</taxon>
        <taxon>Orchesellidae</taxon>
        <taxon>Orchesellinae</taxon>
        <taxon>Orchesella</taxon>
    </lineage>
</organism>
<feature type="compositionally biased region" description="Polar residues" evidence="1">
    <location>
        <begin position="1"/>
        <end position="14"/>
    </location>
</feature>
<feature type="region of interest" description="Disordered" evidence="1">
    <location>
        <begin position="1"/>
        <end position="131"/>
    </location>
</feature>
<protein>
    <submittedName>
        <fullName evidence="2">Uncharacterized protein</fullName>
    </submittedName>
</protein>
<accession>A0A1D2M0K0</accession>
<reference evidence="2 3" key="1">
    <citation type="journal article" date="2016" name="Genome Biol. Evol.">
        <title>Gene Family Evolution Reflects Adaptation to Soil Environmental Stressors in the Genome of the Collembolan Orchesella cincta.</title>
        <authorList>
            <person name="Faddeeva-Vakhrusheva A."/>
            <person name="Derks M.F."/>
            <person name="Anvar S.Y."/>
            <person name="Agamennone V."/>
            <person name="Suring W."/>
            <person name="Smit S."/>
            <person name="van Straalen N.M."/>
            <person name="Roelofs D."/>
        </authorList>
    </citation>
    <scope>NUCLEOTIDE SEQUENCE [LARGE SCALE GENOMIC DNA]</scope>
    <source>
        <tissue evidence="2">Mixed pool</tissue>
    </source>
</reference>
<evidence type="ECO:0000313" key="2">
    <source>
        <dbReference type="EMBL" id="ODM72172.1"/>
    </source>
</evidence>
<keyword evidence="3" id="KW-1185">Reference proteome</keyword>
<gene>
    <name evidence="2" type="ORF">Ocin01_20192</name>
</gene>
<dbReference type="EMBL" id="LJIJ01008697">
    <property type="protein sequence ID" value="ODM72172.1"/>
    <property type="molecule type" value="Genomic_DNA"/>
</dbReference>
<feature type="compositionally biased region" description="Basic and acidic residues" evidence="1">
    <location>
        <begin position="111"/>
        <end position="120"/>
    </location>
</feature>
<sequence length="351" mass="38837">MESENLGATATSDSAEVVENVEMDKQNQDLKVDANPSKTKDFGDVPLEPSEAIMSVSDNVARPGEPLRRANSNKLSKRKRKNRKRRIKNAVAAMTLENSVNDGDSVLERSQTSEDGKGEDTETDVEVETAKESGGFEDIAEVPSITITTVEGKSSAASDIGIGTNSTPEMKNARTFTQEEQRCPTGTGLLEEPFVLKHEGYPTHSVSTLLQLAKQRVATGVLQSSIDSFLDEKYDFQSNSSSMFTVTEEIENEEQEQHFTAPPCSPSSIHNIVKAEESESGTPEYEKEKSATRTVHFDERPPEVMEAPSDRVLPPFPKLSVSKNYRPLSMNYTRKDLGLVFVLRLRHPRKP</sequence>
<evidence type="ECO:0000313" key="3">
    <source>
        <dbReference type="Proteomes" id="UP000094527"/>
    </source>
</evidence>
<comment type="caution">
    <text evidence="2">The sequence shown here is derived from an EMBL/GenBank/DDBJ whole genome shotgun (WGS) entry which is preliminary data.</text>
</comment>
<evidence type="ECO:0000256" key="1">
    <source>
        <dbReference type="SAM" id="MobiDB-lite"/>
    </source>
</evidence>
<proteinExistence type="predicted"/>